<keyword evidence="3" id="KW-1185">Reference proteome</keyword>
<dbReference type="SUPFAM" id="SSF103196">
    <property type="entry name" value="Roadblock/LC7 domain"/>
    <property type="match status" value="1"/>
</dbReference>
<protein>
    <submittedName>
        <fullName evidence="2">Roadblock/LC7 domain-containing protein</fullName>
    </submittedName>
</protein>
<evidence type="ECO:0000313" key="2">
    <source>
        <dbReference type="EMBL" id="MFI1964162.1"/>
    </source>
</evidence>
<dbReference type="InterPro" id="IPR053141">
    <property type="entry name" value="Mycobact_SerProt_Inhib_Rv3364c"/>
</dbReference>
<reference evidence="2 3" key="1">
    <citation type="submission" date="2024-10" db="EMBL/GenBank/DDBJ databases">
        <title>The Natural Products Discovery Center: Release of the First 8490 Sequenced Strains for Exploring Actinobacteria Biosynthetic Diversity.</title>
        <authorList>
            <person name="Kalkreuter E."/>
            <person name="Kautsar S.A."/>
            <person name="Yang D."/>
            <person name="Bader C.D."/>
            <person name="Teijaro C.N."/>
            <person name="Fluegel L."/>
            <person name="Davis C.M."/>
            <person name="Simpson J.R."/>
            <person name="Lauterbach L."/>
            <person name="Steele A.D."/>
            <person name="Gui C."/>
            <person name="Meng S."/>
            <person name="Li G."/>
            <person name="Viehrig K."/>
            <person name="Ye F."/>
            <person name="Su P."/>
            <person name="Kiefer A.F."/>
            <person name="Nichols A."/>
            <person name="Cepeda A.J."/>
            <person name="Yan W."/>
            <person name="Fan B."/>
            <person name="Jiang Y."/>
            <person name="Adhikari A."/>
            <person name="Zheng C.-J."/>
            <person name="Schuster L."/>
            <person name="Cowan T.M."/>
            <person name="Smanski M.J."/>
            <person name="Chevrette M.G."/>
            <person name="De Carvalho L.P.S."/>
            <person name="Shen B."/>
        </authorList>
    </citation>
    <scope>NUCLEOTIDE SEQUENCE [LARGE SCALE GENOMIC DNA]</scope>
    <source>
        <strain evidence="2 3">NPDC020327</strain>
    </source>
</reference>
<dbReference type="RefSeq" id="WP_055470373.1">
    <property type="nucleotide sequence ID" value="NZ_JBEZHZ010000029.1"/>
</dbReference>
<proteinExistence type="predicted"/>
<comment type="caution">
    <text evidence="2">The sequence shown here is derived from an EMBL/GenBank/DDBJ whole genome shotgun (WGS) entry which is preliminary data.</text>
</comment>
<dbReference type="EMBL" id="JBIRWE010000003">
    <property type="protein sequence ID" value="MFI1964162.1"/>
    <property type="molecule type" value="Genomic_DNA"/>
</dbReference>
<dbReference type="Pfam" id="PF03259">
    <property type="entry name" value="Robl_LC7"/>
    <property type="match status" value="1"/>
</dbReference>
<dbReference type="InterPro" id="IPR004942">
    <property type="entry name" value="Roadblock/LAMTOR2_dom"/>
</dbReference>
<evidence type="ECO:0000259" key="1">
    <source>
        <dbReference type="SMART" id="SM00960"/>
    </source>
</evidence>
<accession>A0ABW7UNE0</accession>
<evidence type="ECO:0000313" key="3">
    <source>
        <dbReference type="Proteomes" id="UP001611548"/>
    </source>
</evidence>
<dbReference type="SMART" id="SM00960">
    <property type="entry name" value="Robl_LC7"/>
    <property type="match status" value="1"/>
</dbReference>
<gene>
    <name evidence="2" type="ORF">ACH429_08495</name>
</gene>
<name>A0ABW7UNE0_9ACTN</name>
<dbReference type="Gene3D" id="3.30.450.30">
    <property type="entry name" value="Dynein light chain 2a, cytoplasmic"/>
    <property type="match status" value="1"/>
</dbReference>
<dbReference type="PANTHER" id="PTHR36222:SF1">
    <property type="entry name" value="SERINE PROTEASE INHIBITOR RV3364C"/>
    <property type="match status" value="1"/>
</dbReference>
<feature type="domain" description="Roadblock/LAMTOR2" evidence="1">
    <location>
        <begin position="6"/>
        <end position="97"/>
    </location>
</feature>
<dbReference type="PANTHER" id="PTHR36222">
    <property type="entry name" value="SERINE PROTEASE INHIBITOR RV3364C"/>
    <property type="match status" value="1"/>
</dbReference>
<dbReference type="Proteomes" id="UP001611548">
    <property type="component" value="Unassembled WGS sequence"/>
</dbReference>
<organism evidence="2 3">
    <name type="scientific">Streptomyces pathocidini</name>
    <dbReference type="NCBI Taxonomy" id="1650571"/>
    <lineage>
        <taxon>Bacteria</taxon>
        <taxon>Bacillati</taxon>
        <taxon>Actinomycetota</taxon>
        <taxon>Actinomycetes</taxon>
        <taxon>Kitasatosporales</taxon>
        <taxon>Streptomycetaceae</taxon>
        <taxon>Streptomyces</taxon>
    </lineage>
</organism>
<sequence>MTGELDWFLEDLAKQVPQTRRVIWLSSDGLVRSQHGCTREEAEHLAAIGSGLKSLSAGAGAFMPIAESKVTLIVLAFEDGILYQTPAADNSSLMVTADAGVDDGLMAQRMSDLVKRLGDHLKTPARGDGQDA</sequence>